<feature type="transmembrane region" description="Helical" evidence="1">
    <location>
        <begin position="131"/>
        <end position="152"/>
    </location>
</feature>
<keyword evidence="1" id="KW-0472">Membrane</keyword>
<accession>A0A7W9MX82</accession>
<dbReference type="EMBL" id="JACHMY010000001">
    <property type="protein sequence ID" value="MBB5839489.1"/>
    <property type="molecule type" value="Genomic_DNA"/>
</dbReference>
<evidence type="ECO:0000313" key="3">
    <source>
        <dbReference type="Proteomes" id="UP000549971"/>
    </source>
</evidence>
<organism evidence="2 3">
    <name type="scientific">Kribbella italica</name>
    <dbReference type="NCBI Taxonomy" id="1540520"/>
    <lineage>
        <taxon>Bacteria</taxon>
        <taxon>Bacillati</taxon>
        <taxon>Actinomycetota</taxon>
        <taxon>Actinomycetes</taxon>
        <taxon>Propionibacteriales</taxon>
        <taxon>Kribbellaceae</taxon>
        <taxon>Kribbella</taxon>
    </lineage>
</organism>
<dbReference type="RefSeq" id="WP_184801196.1">
    <property type="nucleotide sequence ID" value="NZ_JACHMY010000001.1"/>
</dbReference>
<keyword evidence="3" id="KW-1185">Reference proteome</keyword>
<protein>
    <submittedName>
        <fullName evidence="2">Uncharacterized protein</fullName>
    </submittedName>
</protein>
<keyword evidence="1" id="KW-1133">Transmembrane helix</keyword>
<dbReference type="Proteomes" id="UP000549971">
    <property type="component" value="Unassembled WGS sequence"/>
</dbReference>
<proteinExistence type="predicted"/>
<evidence type="ECO:0000256" key="1">
    <source>
        <dbReference type="SAM" id="Phobius"/>
    </source>
</evidence>
<comment type="caution">
    <text evidence="2">The sequence shown here is derived from an EMBL/GenBank/DDBJ whole genome shotgun (WGS) entry which is preliminary data.</text>
</comment>
<sequence length="212" mass="23782">MFKDWQDRRAVRRVKPGDGRELQRVRWWQSIGRSLLYLRLEDTVYAVDVRHWGDKETGEVKVDLYRDGRRYAVSKAPAVFPVEGGVIEVKTSNFGLKRCHYVMADGTEYQLEPDPRSAEGRRARLDRSHPGLSRGIGIVSAIVLGIAVLLLIPQLVVPISRIPPIADQFGVFVSPISLPAWLNVTVVVVTVLASTERALRLRFNRLLDGAAG</sequence>
<keyword evidence="1" id="KW-0812">Transmembrane</keyword>
<reference evidence="2 3" key="1">
    <citation type="submission" date="2020-08" db="EMBL/GenBank/DDBJ databases">
        <title>Sequencing the genomes of 1000 actinobacteria strains.</title>
        <authorList>
            <person name="Klenk H.-P."/>
        </authorList>
    </citation>
    <scope>NUCLEOTIDE SEQUENCE [LARGE SCALE GENOMIC DNA]</scope>
    <source>
        <strain evidence="2 3">DSM 28967</strain>
    </source>
</reference>
<name>A0A7W9MX82_9ACTN</name>
<evidence type="ECO:0000313" key="2">
    <source>
        <dbReference type="EMBL" id="MBB5839489.1"/>
    </source>
</evidence>
<gene>
    <name evidence="2" type="ORF">HDA39_006223</name>
</gene>
<dbReference type="AlphaFoldDB" id="A0A7W9MX82"/>
<feature type="transmembrane region" description="Helical" evidence="1">
    <location>
        <begin position="172"/>
        <end position="193"/>
    </location>
</feature>